<evidence type="ECO:0000313" key="11">
    <source>
        <dbReference type="WBParaSite" id="MhA1_Contig756.frz3.fgene2"/>
    </source>
</evidence>
<dbReference type="SUPFAM" id="SSF51735">
    <property type="entry name" value="NAD(P)-binding Rossmann-fold domains"/>
    <property type="match status" value="1"/>
</dbReference>
<dbReference type="SMART" id="SM01003">
    <property type="entry name" value="AlaDh_PNT_N"/>
    <property type="match status" value="1"/>
</dbReference>
<evidence type="ECO:0000259" key="8">
    <source>
        <dbReference type="SMART" id="SM01002"/>
    </source>
</evidence>
<dbReference type="GO" id="GO:0004753">
    <property type="term" value="F:saccharopine dehydrogenase activity"/>
    <property type="evidence" value="ECO:0007669"/>
    <property type="project" value="TreeGrafter"/>
</dbReference>
<evidence type="ECO:0000256" key="6">
    <source>
        <dbReference type="ARBA" id="ARBA00023268"/>
    </source>
</evidence>
<accession>A0A1I8BWU0</accession>
<comment type="similarity">
    <text evidence="3">In the N-terminal section; belongs to the AlaDH/PNT family.</text>
</comment>
<reference evidence="11" key="1">
    <citation type="submission" date="2016-11" db="UniProtKB">
        <authorList>
            <consortium name="WormBaseParasite"/>
        </authorList>
    </citation>
    <scope>IDENTIFICATION</scope>
</reference>
<dbReference type="CDD" id="cd12189">
    <property type="entry name" value="LKR_SDH_like"/>
    <property type="match status" value="1"/>
</dbReference>
<dbReference type="Pfam" id="PF05222">
    <property type="entry name" value="AlaDh_PNT_N"/>
    <property type="match status" value="1"/>
</dbReference>
<dbReference type="Proteomes" id="UP000095281">
    <property type="component" value="Unplaced"/>
</dbReference>
<dbReference type="GO" id="GO:0033512">
    <property type="term" value="P:L-lysine catabolic process to acetyl-CoA via saccharopine"/>
    <property type="evidence" value="ECO:0007669"/>
    <property type="project" value="UniProtKB-UniPathway"/>
</dbReference>
<keyword evidence="6" id="KW-0511">Multifunctional enzyme</keyword>
<dbReference type="PANTHER" id="PTHR11133">
    <property type="entry name" value="SACCHAROPINE DEHYDROGENASE"/>
    <property type="match status" value="1"/>
</dbReference>
<evidence type="ECO:0000256" key="4">
    <source>
        <dbReference type="ARBA" id="ARBA00022857"/>
    </source>
</evidence>
<dbReference type="InterPro" id="IPR007698">
    <property type="entry name" value="AlaDH/PNT_NAD(H)-bd"/>
</dbReference>
<dbReference type="SUPFAM" id="SSF55347">
    <property type="entry name" value="Glyceraldehyde-3-phosphate dehydrogenase-like, C-terminal domain"/>
    <property type="match status" value="1"/>
</dbReference>
<dbReference type="GO" id="GO:0005737">
    <property type="term" value="C:cytoplasm"/>
    <property type="evidence" value="ECO:0007669"/>
    <property type="project" value="TreeGrafter"/>
</dbReference>
<comment type="pathway">
    <text evidence="2">Amino-acid degradation; L-lysine degradation via saccharopine pathway; glutaryl-CoA from L-lysine: step 2/6.</text>
</comment>
<name>A0A1I8BWU0_MELHA</name>
<dbReference type="FunFam" id="3.30.360.10:FF:000008">
    <property type="entry name" value="Alpha-aminoadipic semialdehyde synthase, mitochondrial"/>
    <property type="match status" value="1"/>
</dbReference>
<evidence type="ECO:0000256" key="2">
    <source>
        <dbReference type="ARBA" id="ARBA00004720"/>
    </source>
</evidence>
<evidence type="ECO:0000256" key="3">
    <source>
        <dbReference type="ARBA" id="ARBA00005624"/>
    </source>
</evidence>
<evidence type="ECO:0000256" key="7">
    <source>
        <dbReference type="ARBA" id="ARBA00025744"/>
    </source>
</evidence>
<dbReference type="PANTHER" id="PTHR11133:SF22">
    <property type="entry name" value="ALPHA-AMINOADIPIC SEMIALDEHYDE SYNTHASE, MITOCHONDRIAL"/>
    <property type="match status" value="1"/>
</dbReference>
<evidence type="ECO:0000313" key="10">
    <source>
        <dbReference type="Proteomes" id="UP000095281"/>
    </source>
</evidence>
<feature type="domain" description="Alanine dehydrogenase/pyridine nucleotide transhydrogenase N-terminal" evidence="9">
    <location>
        <begin position="74"/>
        <end position="199"/>
    </location>
</feature>
<dbReference type="Gene3D" id="3.40.50.720">
    <property type="entry name" value="NAD(P)-binding Rossmann-like Domain"/>
    <property type="match status" value="3"/>
</dbReference>
<evidence type="ECO:0000256" key="5">
    <source>
        <dbReference type="ARBA" id="ARBA00023002"/>
    </source>
</evidence>
<dbReference type="Pfam" id="PF16653">
    <property type="entry name" value="Sacchrp_dh_C"/>
    <property type="match status" value="1"/>
</dbReference>
<dbReference type="AlphaFoldDB" id="A0A1I8BWU0"/>
<dbReference type="FunFam" id="3.40.50.720:FF:000072">
    <property type="entry name" value="Saccharopine dehydrogenase [NADP(+), L-glutamate-forming]"/>
    <property type="match status" value="1"/>
</dbReference>
<dbReference type="SUPFAM" id="SSF52283">
    <property type="entry name" value="Formate/glycerate dehydrogenase catalytic domain-like"/>
    <property type="match status" value="1"/>
</dbReference>
<comment type="similarity">
    <text evidence="7">In the C-terminal section; belongs to the saccharopine dehydrogenase family.</text>
</comment>
<protein>
    <submittedName>
        <fullName evidence="11">Saccharopine dehydrogenase</fullName>
    </submittedName>
</protein>
<feature type="domain" description="Alanine dehydrogenase/pyridine nucleotide transhydrogenase NAD(H)-binding" evidence="8">
    <location>
        <begin position="239"/>
        <end position="442"/>
    </location>
</feature>
<dbReference type="FunFam" id="3.40.50.720:FF:000087">
    <property type="entry name" value="alpha-aminoadipic semialdehyde synthase, mitochondrial"/>
    <property type="match status" value="1"/>
</dbReference>
<dbReference type="WBParaSite" id="MhA1_Contig756.frz3.fgene2">
    <property type="protein sequence ID" value="MhA1_Contig756.frz3.fgene2"/>
    <property type="gene ID" value="MhA1_Contig756.frz3.fgene2"/>
</dbReference>
<dbReference type="UniPathway" id="UPA00868">
    <property type="reaction ID" value="UER00835"/>
</dbReference>
<organism evidence="10 11">
    <name type="scientific">Meloidogyne hapla</name>
    <name type="common">Root-knot nematode worm</name>
    <dbReference type="NCBI Taxonomy" id="6305"/>
    <lineage>
        <taxon>Eukaryota</taxon>
        <taxon>Metazoa</taxon>
        <taxon>Ecdysozoa</taxon>
        <taxon>Nematoda</taxon>
        <taxon>Chromadorea</taxon>
        <taxon>Rhabditida</taxon>
        <taxon>Tylenchina</taxon>
        <taxon>Tylenchomorpha</taxon>
        <taxon>Tylenchoidea</taxon>
        <taxon>Meloidogynidae</taxon>
        <taxon>Meloidogyninae</taxon>
        <taxon>Meloidogyne</taxon>
    </lineage>
</organism>
<keyword evidence="10" id="KW-1185">Reference proteome</keyword>
<dbReference type="GO" id="GO:0019878">
    <property type="term" value="P:lysine biosynthetic process via aminoadipic acid"/>
    <property type="evidence" value="ECO:0007669"/>
    <property type="project" value="TreeGrafter"/>
</dbReference>
<dbReference type="InterPro" id="IPR051168">
    <property type="entry name" value="AASS"/>
</dbReference>
<keyword evidence="5" id="KW-0560">Oxidoreductase</keyword>
<dbReference type="SMART" id="SM01002">
    <property type="entry name" value="AlaDh_PNT_C"/>
    <property type="match status" value="1"/>
</dbReference>
<dbReference type="Gene3D" id="1.10.1870.10">
    <property type="entry name" value="Domain 3, Saccharopine reductase"/>
    <property type="match status" value="1"/>
</dbReference>
<dbReference type="OMA" id="TPHVHDI"/>
<dbReference type="InterPro" id="IPR032095">
    <property type="entry name" value="Sacchrp_dh-like_C"/>
</dbReference>
<dbReference type="Gene3D" id="3.30.360.10">
    <property type="entry name" value="Dihydrodipicolinate Reductase, domain 2"/>
    <property type="match status" value="1"/>
</dbReference>
<keyword evidence="4" id="KW-0521">NADP</keyword>
<dbReference type="InterPro" id="IPR036291">
    <property type="entry name" value="NAD(P)-bd_dom_sf"/>
</dbReference>
<dbReference type="InterPro" id="IPR007886">
    <property type="entry name" value="AlaDH/PNT_N"/>
</dbReference>
<dbReference type="InterPro" id="IPR005097">
    <property type="entry name" value="Sacchrp_dh_NADP-bd"/>
</dbReference>
<dbReference type="Pfam" id="PF03435">
    <property type="entry name" value="Sacchrp_dh_NADP"/>
    <property type="match status" value="1"/>
</dbReference>
<sequence>MAAVVTFAEYKELLKQAKKRTSSINAHFAKTKEALVGVLGLVDLFWGALTPISNEVVPADFGRFSATKEELGEGDKVTERRVPLTPNHVKVLTKKGVRVIIQPSNRRAFPIQDYIGAGATVQEDLTQAQLIVSVKQVPVEDLIPNKTYAFFSHTIKAQPDNMGMLDSILARKIRLIDFEKMTDVEDRRLVYFGKWAGYTGFIDILHGLGLRLLALGHHTPFIHIALAHNYSDSHMAINAVRDCGYEIALNRMPRSIGPLIFVFTGTGNVSKGAQELFRHFPHEFVDASTLPQVAKKGQLNKVYGCVVSRADHMIRKGGGVYKREEFEKQPELYVSKFASEIAPYATVILNCVFWGVNTPRLLTIPDAKILLTPRVNKSLEVPGCPSLPHRLMAICDISADPGGSIEFMTECTTIDKPFTVYDADLNQSTDSFDAPSGCLICSIDNMPAQLPVEASEQFGGKLLPYVMDLLNCSTDQPFNSLQCSEEVKRAIITTDGELTPNYKYIEELRNEQRRSAHKSRAMTPTTRRVLLLGAGMVSDPLAKYFAGLPHVALTVADSSRNVQRHSSLGDNIETVIVDVHKETERVNELVARNELCISLLPYTLHPQIVRMCIKNHTNMVTSSYITPELQAMNEACKTAGITVMNEAGLDPGIDHMLAMQCIDQVHAYGGKVISFVSFAGGLPAPEASDNALRYKFSWSPKGVLMALTSPARYLMNGNVVELGSNGEVFEDLHEIDFMPGFNLIGYANRDSTKYAEIYGVQGECKTLLRGTLRYKGFVEAVKALKQIGYLSTEKKDFLDPTEGPDLTWKQITASLLNQQTDIFPDSLKNIALDCLGGEEKILELNGLDQIGLVPHLAKALAYIPGEKDLVILNHDIVAQLPSGALEYHRINLVAYGEQPKNCYSAMASTVGYTAAIVSNMILNGEIQETGMLRPTSKTVYRPVLQRLKDFGITANSSVKQQN</sequence>
<evidence type="ECO:0000256" key="1">
    <source>
        <dbReference type="ARBA" id="ARBA00004682"/>
    </source>
</evidence>
<evidence type="ECO:0000259" key="9">
    <source>
        <dbReference type="SMART" id="SM01003"/>
    </source>
</evidence>
<comment type="pathway">
    <text evidence="1">Amino-acid degradation; L-lysine degradation via saccharopine pathway; glutaryl-CoA from L-lysine: step 1/6.</text>
</comment>
<proteinExistence type="inferred from homology"/>